<protein>
    <submittedName>
        <fullName evidence="1">Uncharacterized protein</fullName>
    </submittedName>
</protein>
<sequence>MLEKIVVLYVKLKAFCASSPLTLNSEKNKIANDVNSITSPIIARIKALYDPSSSTPLLIK</sequence>
<dbReference type="EMBL" id="QWVT01000009">
    <property type="protein sequence ID" value="RID87522.1"/>
    <property type="molecule type" value="Genomic_DNA"/>
</dbReference>
<accession>A0A398BCG2</accession>
<proteinExistence type="predicted"/>
<dbReference type="AlphaFoldDB" id="A0A398BCG2"/>
<keyword evidence="2" id="KW-1185">Reference proteome</keyword>
<comment type="caution">
    <text evidence="1">The sequence shown here is derived from an EMBL/GenBank/DDBJ whole genome shotgun (WGS) entry which is preliminary data.</text>
</comment>
<evidence type="ECO:0000313" key="2">
    <source>
        <dbReference type="Proteomes" id="UP000265816"/>
    </source>
</evidence>
<dbReference type="RefSeq" id="WP_119111782.1">
    <property type="nucleotide sequence ID" value="NZ_CBCSEO010000007.1"/>
</dbReference>
<evidence type="ECO:0000313" key="1">
    <source>
        <dbReference type="EMBL" id="RID87522.1"/>
    </source>
</evidence>
<organism evidence="1 2">
    <name type="scientific">Mesobacillus zeae</name>
    <dbReference type="NCBI Taxonomy" id="1917180"/>
    <lineage>
        <taxon>Bacteria</taxon>
        <taxon>Bacillati</taxon>
        <taxon>Bacillota</taxon>
        <taxon>Bacilli</taxon>
        <taxon>Bacillales</taxon>
        <taxon>Bacillaceae</taxon>
        <taxon>Mesobacillus</taxon>
    </lineage>
</organism>
<name>A0A398BCG2_9BACI</name>
<reference evidence="1 2" key="1">
    <citation type="submission" date="2018-08" db="EMBL/GenBank/DDBJ databases">
        <title>Bacillus jemisoniae sp. nov., Bacillus chryseoplanitiae sp. nov., Bacillus resnikiae sp. nov., and Bacillus frankliniae sp. nov., isolated from Viking spacecraft and associated surfaces.</title>
        <authorList>
            <person name="Seuylemezian A."/>
            <person name="Vaishampayan P."/>
        </authorList>
    </citation>
    <scope>NUCLEOTIDE SEQUENCE [LARGE SCALE GENOMIC DNA]</scope>
    <source>
        <strain evidence="1 2">JJ-247</strain>
    </source>
</reference>
<gene>
    <name evidence="1" type="ORF">D1970_04965</name>
</gene>
<dbReference type="Proteomes" id="UP000265816">
    <property type="component" value="Unassembled WGS sequence"/>
</dbReference>